<dbReference type="GO" id="GO:0016874">
    <property type="term" value="F:ligase activity"/>
    <property type="evidence" value="ECO:0007669"/>
    <property type="project" value="UniProtKB-KW"/>
</dbReference>
<feature type="transmembrane region" description="Helical" evidence="5">
    <location>
        <begin position="198"/>
        <end position="219"/>
    </location>
</feature>
<evidence type="ECO:0000259" key="6">
    <source>
        <dbReference type="Pfam" id="PF04932"/>
    </source>
</evidence>
<evidence type="ECO:0000256" key="5">
    <source>
        <dbReference type="SAM" id="Phobius"/>
    </source>
</evidence>
<keyword evidence="7" id="KW-0436">Ligase</keyword>
<evidence type="ECO:0000313" key="7">
    <source>
        <dbReference type="EMBL" id="PWK19960.1"/>
    </source>
</evidence>
<feature type="transmembrane region" description="Helical" evidence="5">
    <location>
        <begin position="160"/>
        <end position="192"/>
    </location>
</feature>
<feature type="transmembrane region" description="Helical" evidence="5">
    <location>
        <begin position="78"/>
        <end position="97"/>
    </location>
</feature>
<dbReference type="InterPro" id="IPR051533">
    <property type="entry name" value="WaaL-like"/>
</dbReference>
<comment type="subcellular location">
    <subcellularLocation>
        <location evidence="1">Membrane</location>
        <topology evidence="1">Multi-pass membrane protein</topology>
    </subcellularLocation>
</comment>
<sequence>MKLLKYFLLTLILLNMTSFSLTVLGSGGGSLFSALLFGCIILFYFLNPKPKIQIIFVVLGLTYFFISGINYTGPIRDFFIDVIKYFIFIIGAVSLAKETNQKEIGWFMFIGAMSVLINAVVFSSAYGRYGGFYINPNRAGVACLIAFSLTFYLKNKYYKLFLQLLIVIAGIMTLSRTFIVVLLAINIIAIIANKKNSISLVAGSVAIVLVLTVSSLFNLNTVRFSAFQSIFDSQEVETKTITRGSRNETWALYTDIILNNAVTGIGYNALHGNRSNVDIKSGVHNTFLMAIGESGIIPFLLFIILYLALFFRSLRHLKTNPEYTCIATILISFLLVSHNYFDNYLILFISIWLYDKVKSKTKFEISEIPVNL</sequence>
<feature type="transmembrane region" description="Helical" evidence="5">
    <location>
        <begin position="104"/>
        <end position="126"/>
    </location>
</feature>
<keyword evidence="8" id="KW-1185">Reference proteome</keyword>
<dbReference type="OrthoDB" id="695378at2"/>
<reference evidence="7 8" key="1">
    <citation type="submission" date="2018-05" db="EMBL/GenBank/DDBJ databases">
        <title>Genomic Encyclopedia of Archaeal and Bacterial Type Strains, Phase II (KMG-II): from individual species to whole genera.</title>
        <authorList>
            <person name="Goeker M."/>
        </authorList>
    </citation>
    <scope>NUCLEOTIDE SEQUENCE [LARGE SCALE GENOMIC DNA]</scope>
    <source>
        <strain evidence="7 8">DSM 22637</strain>
    </source>
</reference>
<evidence type="ECO:0000256" key="2">
    <source>
        <dbReference type="ARBA" id="ARBA00022692"/>
    </source>
</evidence>
<dbReference type="InterPro" id="IPR007016">
    <property type="entry name" value="O-antigen_ligase-rel_domated"/>
</dbReference>
<evidence type="ECO:0000256" key="4">
    <source>
        <dbReference type="ARBA" id="ARBA00023136"/>
    </source>
</evidence>
<comment type="caution">
    <text evidence="7">The sequence shown here is derived from an EMBL/GenBank/DDBJ whole genome shotgun (WGS) entry which is preliminary data.</text>
</comment>
<keyword evidence="3 5" id="KW-1133">Transmembrane helix</keyword>
<feature type="transmembrane region" description="Helical" evidence="5">
    <location>
        <begin position="323"/>
        <end position="341"/>
    </location>
</feature>
<gene>
    <name evidence="7" type="ORF">LX78_01310</name>
</gene>
<evidence type="ECO:0000256" key="3">
    <source>
        <dbReference type="ARBA" id="ARBA00022989"/>
    </source>
</evidence>
<evidence type="ECO:0000256" key="1">
    <source>
        <dbReference type="ARBA" id="ARBA00004141"/>
    </source>
</evidence>
<dbReference type="AlphaFoldDB" id="A0A316EAL7"/>
<feature type="transmembrane region" description="Helical" evidence="5">
    <location>
        <begin position="54"/>
        <end position="72"/>
    </location>
</feature>
<protein>
    <submittedName>
        <fullName evidence="7">O-antigen ligase</fullName>
    </submittedName>
</protein>
<dbReference type="Proteomes" id="UP000245430">
    <property type="component" value="Unassembled WGS sequence"/>
</dbReference>
<proteinExistence type="predicted"/>
<feature type="transmembrane region" description="Helical" evidence="5">
    <location>
        <begin position="30"/>
        <end position="47"/>
    </location>
</feature>
<feature type="transmembrane region" description="Helical" evidence="5">
    <location>
        <begin position="132"/>
        <end position="153"/>
    </location>
</feature>
<evidence type="ECO:0000313" key="8">
    <source>
        <dbReference type="Proteomes" id="UP000245430"/>
    </source>
</evidence>
<feature type="domain" description="O-antigen ligase-related" evidence="6">
    <location>
        <begin position="164"/>
        <end position="303"/>
    </location>
</feature>
<dbReference type="EMBL" id="QGGP01000002">
    <property type="protein sequence ID" value="PWK19960.1"/>
    <property type="molecule type" value="Genomic_DNA"/>
</dbReference>
<dbReference type="Pfam" id="PF04932">
    <property type="entry name" value="Wzy_C"/>
    <property type="match status" value="1"/>
</dbReference>
<feature type="transmembrane region" description="Helical" evidence="5">
    <location>
        <begin position="287"/>
        <end position="311"/>
    </location>
</feature>
<accession>A0A316EAL7</accession>
<dbReference type="PANTHER" id="PTHR37422">
    <property type="entry name" value="TEICHURONIC ACID BIOSYNTHESIS PROTEIN TUAE"/>
    <property type="match status" value="1"/>
</dbReference>
<keyword evidence="4 5" id="KW-0472">Membrane</keyword>
<feature type="transmembrane region" description="Helical" evidence="5">
    <location>
        <begin position="250"/>
        <end position="267"/>
    </location>
</feature>
<dbReference type="PANTHER" id="PTHR37422:SF17">
    <property type="entry name" value="O-ANTIGEN LIGASE"/>
    <property type="match status" value="1"/>
</dbReference>
<dbReference type="RefSeq" id="WP_109681822.1">
    <property type="nucleotide sequence ID" value="NZ_QGGP01000002.1"/>
</dbReference>
<keyword evidence="2 5" id="KW-0812">Transmembrane</keyword>
<dbReference type="GO" id="GO:0016020">
    <property type="term" value="C:membrane"/>
    <property type="evidence" value="ECO:0007669"/>
    <property type="project" value="UniProtKB-SubCell"/>
</dbReference>
<name>A0A316EAL7_9FLAO</name>
<organism evidence="7 8">
    <name type="scientific">Xanthomarina spongicola</name>
    <dbReference type="NCBI Taxonomy" id="570520"/>
    <lineage>
        <taxon>Bacteria</taxon>
        <taxon>Pseudomonadati</taxon>
        <taxon>Bacteroidota</taxon>
        <taxon>Flavobacteriia</taxon>
        <taxon>Flavobacteriales</taxon>
        <taxon>Flavobacteriaceae</taxon>
        <taxon>Xanthomarina</taxon>
    </lineage>
</organism>